<feature type="compositionally biased region" description="Gly residues" evidence="1">
    <location>
        <begin position="202"/>
        <end position="241"/>
    </location>
</feature>
<gene>
    <name evidence="2" type="ORF">GCM10010123_23660</name>
</gene>
<organism evidence="2 3">
    <name type="scientific">Pilimelia anulata</name>
    <dbReference type="NCBI Taxonomy" id="53371"/>
    <lineage>
        <taxon>Bacteria</taxon>
        <taxon>Bacillati</taxon>
        <taxon>Actinomycetota</taxon>
        <taxon>Actinomycetes</taxon>
        <taxon>Micromonosporales</taxon>
        <taxon>Micromonosporaceae</taxon>
        <taxon>Pilimelia</taxon>
    </lineage>
</organism>
<evidence type="ECO:0000313" key="2">
    <source>
        <dbReference type="EMBL" id="GGJ93059.1"/>
    </source>
</evidence>
<evidence type="ECO:0000313" key="3">
    <source>
        <dbReference type="Proteomes" id="UP000649739"/>
    </source>
</evidence>
<dbReference type="AlphaFoldDB" id="A0A8J3B786"/>
<evidence type="ECO:0000256" key="1">
    <source>
        <dbReference type="SAM" id="MobiDB-lite"/>
    </source>
</evidence>
<comment type="caution">
    <text evidence="2">The sequence shown here is derived from an EMBL/GenBank/DDBJ whole genome shotgun (WGS) entry which is preliminary data.</text>
</comment>
<feature type="compositionally biased region" description="Pro residues" evidence="1">
    <location>
        <begin position="243"/>
        <end position="272"/>
    </location>
</feature>
<reference evidence="2" key="2">
    <citation type="submission" date="2020-09" db="EMBL/GenBank/DDBJ databases">
        <authorList>
            <person name="Sun Q."/>
            <person name="Ohkuma M."/>
        </authorList>
    </citation>
    <scope>NUCLEOTIDE SEQUENCE</scope>
    <source>
        <strain evidence="2">JCM 3090</strain>
    </source>
</reference>
<protein>
    <submittedName>
        <fullName evidence="2">Uncharacterized protein</fullName>
    </submittedName>
</protein>
<dbReference type="Proteomes" id="UP000649739">
    <property type="component" value="Unassembled WGS sequence"/>
</dbReference>
<feature type="region of interest" description="Disordered" evidence="1">
    <location>
        <begin position="195"/>
        <end position="431"/>
    </location>
</feature>
<dbReference type="EMBL" id="BMQB01000004">
    <property type="protein sequence ID" value="GGJ93059.1"/>
    <property type="molecule type" value="Genomic_DNA"/>
</dbReference>
<accession>A0A8J3B786</accession>
<proteinExistence type="predicted"/>
<sequence>MSDPGVTDWARYDTPAMWAMLAGHRCEPQWRQVAGWRRIVELTEAHLAALRAVRADLVAAWPPARSTAAAGYAAHLDYLIDHMRGTRDVAAANLSVTAATTTALGVAQRELGELHARYPARPGPAAAPGADPDAVLRAALDARARELMGRLSNELVAARFALRRPSPYRQNAPLALPLPADHRPVRPPTIPPVIPVATVHPGGDGGPELSGVVGGGGPVDGGSPGGVVPGGGGGVPGGSAPPGGWPGPSVPPGSRPPGWPPGGGPGWPPGSGPWPGGGERPPGSGPGRPPAWPGRPGGGGSGAGPRAVPGVIGTVTGADPPQATPARQVNPVGGVIGAPPPGRPAGAGPHGTPLGGAGGAAGWPPGTVPGLPPTGAIPGGAGAVAGGESARRPLYPRQGPQWRVPPHRSGVIEDPGEPPPIDPGPAIGLNR</sequence>
<name>A0A8J3B786_9ACTN</name>
<dbReference type="RefSeq" id="WP_189170129.1">
    <property type="nucleotide sequence ID" value="NZ_BMQB01000004.1"/>
</dbReference>
<keyword evidence="3" id="KW-1185">Reference proteome</keyword>
<reference evidence="2" key="1">
    <citation type="journal article" date="2014" name="Int. J. Syst. Evol. Microbiol.">
        <title>Complete genome sequence of Corynebacterium casei LMG S-19264T (=DSM 44701T), isolated from a smear-ripened cheese.</title>
        <authorList>
            <consortium name="US DOE Joint Genome Institute (JGI-PGF)"/>
            <person name="Walter F."/>
            <person name="Albersmeier A."/>
            <person name="Kalinowski J."/>
            <person name="Ruckert C."/>
        </authorList>
    </citation>
    <scope>NUCLEOTIDE SEQUENCE</scope>
    <source>
        <strain evidence="2">JCM 3090</strain>
    </source>
</reference>
<feature type="compositionally biased region" description="Pro residues" evidence="1">
    <location>
        <begin position="283"/>
        <end position="293"/>
    </location>
</feature>